<proteinExistence type="predicted"/>
<dbReference type="Pfam" id="PF01494">
    <property type="entry name" value="FAD_binding_3"/>
    <property type="match status" value="1"/>
</dbReference>
<keyword evidence="2" id="KW-0285">Flavoprotein</keyword>
<evidence type="ECO:0000256" key="4">
    <source>
        <dbReference type="ARBA" id="ARBA00023002"/>
    </source>
</evidence>
<comment type="cofactor">
    <cofactor evidence="1">
        <name>FAD</name>
        <dbReference type="ChEBI" id="CHEBI:57692"/>
    </cofactor>
</comment>
<evidence type="ECO:0000259" key="5">
    <source>
        <dbReference type="Pfam" id="PF01494"/>
    </source>
</evidence>
<accession>A0A8H7RRM1</accession>
<gene>
    <name evidence="6" type="ORF">INT46_008136</name>
</gene>
<evidence type="ECO:0000313" key="7">
    <source>
        <dbReference type="Proteomes" id="UP000650833"/>
    </source>
</evidence>
<dbReference type="Gene3D" id="3.50.50.60">
    <property type="entry name" value="FAD/NAD(P)-binding domain"/>
    <property type="match status" value="1"/>
</dbReference>
<dbReference type="InterPro" id="IPR002938">
    <property type="entry name" value="FAD-bd"/>
</dbReference>
<dbReference type="OrthoDB" id="2690153at2759"/>
<dbReference type="PANTHER" id="PTHR43004:SF19">
    <property type="entry name" value="BINDING MONOOXYGENASE, PUTATIVE (JCVI)-RELATED"/>
    <property type="match status" value="1"/>
</dbReference>
<dbReference type="InterPro" id="IPR036188">
    <property type="entry name" value="FAD/NAD-bd_sf"/>
</dbReference>
<reference evidence="6" key="1">
    <citation type="submission" date="2020-12" db="EMBL/GenBank/DDBJ databases">
        <title>Metabolic potential, ecology and presence of endohyphal bacteria is reflected in genomic diversity of Mucoromycotina.</title>
        <authorList>
            <person name="Muszewska A."/>
            <person name="Okrasinska A."/>
            <person name="Steczkiewicz K."/>
            <person name="Drgas O."/>
            <person name="Orlowska M."/>
            <person name="Perlinska-Lenart U."/>
            <person name="Aleksandrzak-Piekarczyk T."/>
            <person name="Szatraj K."/>
            <person name="Zielenkiewicz U."/>
            <person name="Pilsyk S."/>
            <person name="Malc E."/>
            <person name="Mieczkowski P."/>
            <person name="Kruszewska J.S."/>
            <person name="Biernat P."/>
            <person name="Pawlowska J."/>
        </authorList>
    </citation>
    <scope>NUCLEOTIDE SEQUENCE</scope>
    <source>
        <strain evidence="6">CBS 226.32</strain>
    </source>
</reference>
<evidence type="ECO:0000256" key="3">
    <source>
        <dbReference type="ARBA" id="ARBA00022827"/>
    </source>
</evidence>
<evidence type="ECO:0000256" key="2">
    <source>
        <dbReference type="ARBA" id="ARBA00022630"/>
    </source>
</evidence>
<dbReference type="PRINTS" id="PR00420">
    <property type="entry name" value="RNGMNOXGNASE"/>
</dbReference>
<keyword evidence="4" id="KW-0560">Oxidoreductase</keyword>
<dbReference type="PANTHER" id="PTHR43004">
    <property type="entry name" value="TRK SYSTEM POTASSIUM UPTAKE PROTEIN"/>
    <property type="match status" value="1"/>
</dbReference>
<dbReference type="GO" id="GO:0016709">
    <property type="term" value="F:oxidoreductase activity, acting on paired donors, with incorporation or reduction of molecular oxygen, NAD(P)H as one donor, and incorporation of one atom of oxygen"/>
    <property type="evidence" value="ECO:0007669"/>
    <property type="project" value="UniProtKB-ARBA"/>
</dbReference>
<name>A0A8H7RRM1_9FUNG</name>
<keyword evidence="7" id="KW-1185">Reference proteome</keyword>
<keyword evidence="3" id="KW-0274">FAD</keyword>
<dbReference type="EMBL" id="JAEPRC010000023">
    <property type="protein sequence ID" value="KAG2214591.1"/>
    <property type="molecule type" value="Genomic_DNA"/>
</dbReference>
<evidence type="ECO:0000256" key="1">
    <source>
        <dbReference type="ARBA" id="ARBA00001974"/>
    </source>
</evidence>
<comment type="caution">
    <text evidence="6">The sequence shown here is derived from an EMBL/GenBank/DDBJ whole genome shotgun (WGS) entry which is preliminary data.</text>
</comment>
<organism evidence="6 7">
    <name type="scientific">Mucor plumbeus</name>
    <dbReference type="NCBI Taxonomy" id="97098"/>
    <lineage>
        <taxon>Eukaryota</taxon>
        <taxon>Fungi</taxon>
        <taxon>Fungi incertae sedis</taxon>
        <taxon>Mucoromycota</taxon>
        <taxon>Mucoromycotina</taxon>
        <taxon>Mucoromycetes</taxon>
        <taxon>Mucorales</taxon>
        <taxon>Mucorineae</taxon>
        <taxon>Mucoraceae</taxon>
        <taxon>Mucor</taxon>
    </lineage>
</organism>
<protein>
    <recommendedName>
        <fullName evidence="5">FAD-binding domain-containing protein</fullName>
    </recommendedName>
</protein>
<feature type="domain" description="FAD-binding" evidence="5">
    <location>
        <begin position="4"/>
        <end position="374"/>
    </location>
</feature>
<sequence>MSIKVDILVSGAGPVGLFFAYQMAQRGHSVYIVDPKTGTTDQSRAILITSRTLEVLESKGLAADILREAFVFCGMRMFKGGVIAGQVDACGDTPFAHNSVLMQGKTEEIFVERLTEDTDCKVHWETELVSYTQDDHGVRSVIRDINTKQEQVVESVYIVGADGSHSRVRKGNPQWTYDGVAIQTKFVLADLTLHGADGQDIKYLMDRMNVFMTGTDVLGMVRLNPVHASEDDSHVFRIFGNLEAYCVNNVDQDKVSHGIDKSSEAPPTLEFIEKWLNKATAPLKFVASDIIWASYFRINERIANGFRRERAFLIGDAAHCHSPAGGQGMNLGLQDAHNLAWKMSDVLRGLSSDPEKLLDSYNQEREPLAKATIESTSNTTRVGLQGNALFASIRNTMLAVAFKLPQVKEMAFKTTMQLYVTIDPKASDIMNQTSDKGLIESGNFLPETSTLRKSFVISAKKRSRRIERHTLRELLIDNEKYTVIFVATCLPSTKPNSNLVEKFWKDTRSKPVRRLVIQSAHHSNFMAKLPEYISDEEASIAEESFYSEERSDLPNSVCNRVGLYPLITSYFAGQQPPSVVLFVRPDLYVSHAKLVTNEAELNTTLEFLSTLYK</sequence>
<evidence type="ECO:0000313" key="6">
    <source>
        <dbReference type="EMBL" id="KAG2214591.1"/>
    </source>
</evidence>
<dbReference type="Gene3D" id="3.30.70.2450">
    <property type="match status" value="1"/>
</dbReference>
<dbReference type="SUPFAM" id="SSF51905">
    <property type="entry name" value="FAD/NAD(P)-binding domain"/>
    <property type="match status" value="1"/>
</dbReference>
<dbReference type="Proteomes" id="UP000650833">
    <property type="component" value="Unassembled WGS sequence"/>
</dbReference>
<dbReference type="AlphaFoldDB" id="A0A8H7RRM1"/>
<dbReference type="InterPro" id="IPR050641">
    <property type="entry name" value="RIFMO-like"/>
</dbReference>
<dbReference type="GO" id="GO:0071949">
    <property type="term" value="F:FAD binding"/>
    <property type="evidence" value="ECO:0007669"/>
    <property type="project" value="InterPro"/>
</dbReference>